<sequence length="498" mass="54239">MTDSTVNDGTEDSSGRASYLFEGRRVRVSDLIDAGLLVPDSPLIFRRRRSGHEHHARVTADGRIALSNGRQFRTPSQAAAAATGRGPFDGWTAWELADGTPLDELRQNLLDTVAEQPSSGDSTADAPAGRHDRLKDARRQADAGTPVTVTVRDLLGWWGAARRGYLVSARVAAELANHGLSTLPDFADVGFDDRVTLTGPTVDTEEEQGAPTQPEPETAQEAATQELVGSLPTELRLTGAPPPVLDGEGDEEEDEDDEPVQRQTVGNLPSALKGVESLTSSASFEEAFTKMQLNGFSQLPVLDGPRNLRGAVTWESIALARHTDPQAPFSKAVVKAHAVSYADHLIDVLPLLEQFGFLLVKDQTNKVAGIITVADVAAEYGATARPFLLIGDLDRQLRRIIARELNLAEVIALCDPDGRRKLTSCDQLGYGDYQTVLSNQQQWDRLGWPLDRKSFAARLNGLREIRNELMHFNDKDKAGDAAIPLIRNMVDLLRQYGS</sequence>
<dbReference type="Proteomes" id="UP000320580">
    <property type="component" value="Chromosome"/>
</dbReference>
<protein>
    <recommendedName>
        <fullName evidence="3">CBS domain-containing protein</fullName>
    </recommendedName>
</protein>
<proteinExistence type="predicted"/>
<feature type="region of interest" description="Disordered" evidence="2">
    <location>
        <begin position="200"/>
        <end position="268"/>
    </location>
</feature>
<dbReference type="AlphaFoldDB" id="A0A5B8JBB9"/>
<reference evidence="4 5" key="1">
    <citation type="submission" date="2019-07" db="EMBL/GenBank/DDBJ databases">
        <authorList>
            <person name="Zhu P."/>
        </authorList>
    </citation>
    <scope>NUCLEOTIDE SEQUENCE [LARGE SCALE GENOMIC DNA]</scope>
    <source>
        <strain evidence="4 5">SSL-25</strain>
    </source>
</reference>
<dbReference type="Gene3D" id="3.10.580.10">
    <property type="entry name" value="CBS-domain"/>
    <property type="match status" value="1"/>
</dbReference>
<dbReference type="InterPro" id="IPR040843">
    <property type="entry name" value="RAMA"/>
</dbReference>
<accession>A0A5B8JBB9</accession>
<evidence type="ECO:0000313" key="5">
    <source>
        <dbReference type="Proteomes" id="UP000320580"/>
    </source>
</evidence>
<keyword evidence="1" id="KW-0129">CBS domain</keyword>
<feature type="compositionally biased region" description="Low complexity" evidence="2">
    <location>
        <begin position="210"/>
        <end position="226"/>
    </location>
</feature>
<evidence type="ECO:0000256" key="2">
    <source>
        <dbReference type="SAM" id="MobiDB-lite"/>
    </source>
</evidence>
<evidence type="ECO:0000256" key="1">
    <source>
        <dbReference type="PROSITE-ProRule" id="PRU00703"/>
    </source>
</evidence>
<evidence type="ECO:0000313" key="4">
    <source>
        <dbReference type="EMBL" id="QDY78727.1"/>
    </source>
</evidence>
<dbReference type="RefSeq" id="WP_146482045.1">
    <property type="nucleotide sequence ID" value="NZ_CP042266.1"/>
</dbReference>
<evidence type="ECO:0000259" key="3">
    <source>
        <dbReference type="PROSITE" id="PS51371"/>
    </source>
</evidence>
<dbReference type="EMBL" id="CP042266">
    <property type="protein sequence ID" value="QDY78727.1"/>
    <property type="molecule type" value="Genomic_DNA"/>
</dbReference>
<dbReference type="Pfam" id="PF18755">
    <property type="entry name" value="RAMA"/>
    <property type="match status" value="1"/>
</dbReference>
<feature type="domain" description="CBS" evidence="3">
    <location>
        <begin position="271"/>
        <end position="329"/>
    </location>
</feature>
<dbReference type="InterPro" id="IPR000644">
    <property type="entry name" value="CBS_dom"/>
</dbReference>
<name>A0A5B8JBB9_9ACTN</name>
<dbReference type="OrthoDB" id="291940at2"/>
<gene>
    <name evidence="4" type="ORF">FQU76_21895</name>
</gene>
<organism evidence="4 5">
    <name type="scientific">Streptomyces qinzhouensis</name>
    <dbReference type="NCBI Taxonomy" id="2599401"/>
    <lineage>
        <taxon>Bacteria</taxon>
        <taxon>Bacillati</taxon>
        <taxon>Actinomycetota</taxon>
        <taxon>Actinomycetes</taxon>
        <taxon>Kitasatosporales</taxon>
        <taxon>Streptomycetaceae</taxon>
        <taxon>Streptomyces</taxon>
    </lineage>
</organism>
<keyword evidence="5" id="KW-1185">Reference proteome</keyword>
<dbReference type="InterPro" id="IPR046342">
    <property type="entry name" value="CBS_dom_sf"/>
</dbReference>
<dbReference type="SUPFAM" id="SSF54631">
    <property type="entry name" value="CBS-domain pair"/>
    <property type="match status" value="1"/>
</dbReference>
<feature type="compositionally biased region" description="Basic and acidic residues" evidence="2">
    <location>
        <begin position="128"/>
        <end position="141"/>
    </location>
</feature>
<feature type="region of interest" description="Disordered" evidence="2">
    <location>
        <begin position="113"/>
        <end position="141"/>
    </location>
</feature>
<feature type="compositionally biased region" description="Acidic residues" evidence="2">
    <location>
        <begin position="247"/>
        <end position="258"/>
    </location>
</feature>
<dbReference type="Pfam" id="PF00571">
    <property type="entry name" value="CBS"/>
    <property type="match status" value="1"/>
</dbReference>
<dbReference type="KEGG" id="sqz:FQU76_21895"/>
<dbReference type="PROSITE" id="PS51371">
    <property type="entry name" value="CBS"/>
    <property type="match status" value="1"/>
</dbReference>